<dbReference type="OrthoDB" id="9773293at2"/>
<organism evidence="2 3">
    <name type="scientific">Lysinibacillus halotolerans</name>
    <dbReference type="NCBI Taxonomy" id="1368476"/>
    <lineage>
        <taxon>Bacteria</taxon>
        <taxon>Bacillati</taxon>
        <taxon>Bacillota</taxon>
        <taxon>Bacilli</taxon>
        <taxon>Bacillales</taxon>
        <taxon>Bacillaceae</taxon>
        <taxon>Lysinibacillus</taxon>
    </lineage>
</organism>
<evidence type="ECO:0000259" key="1">
    <source>
        <dbReference type="Pfam" id="PF00561"/>
    </source>
</evidence>
<dbReference type="InterPro" id="IPR000073">
    <property type="entry name" value="AB_hydrolase_1"/>
</dbReference>
<reference evidence="2 3" key="1">
    <citation type="journal article" date="2014" name="Int. J. Syst. Evol. Microbiol.">
        <title>Lysinibacillus halotolerans sp. nov., isolated from saline-alkaline soil.</title>
        <authorList>
            <person name="Kong D."/>
            <person name="Wang Y."/>
            <person name="Zhao B."/>
            <person name="Li Y."/>
            <person name="Song J."/>
            <person name="Zhai Y."/>
            <person name="Zhang C."/>
            <person name="Wang H."/>
            <person name="Chen X."/>
            <person name="Zhao B."/>
            <person name="Ruan Z."/>
        </authorList>
    </citation>
    <scope>NUCLEOTIDE SEQUENCE [LARGE SCALE GENOMIC DNA]</scope>
    <source>
        <strain evidence="2 3">MCCC 1A12703</strain>
    </source>
</reference>
<accession>A0A3M8HF45</accession>
<dbReference type="GO" id="GO:0016787">
    <property type="term" value="F:hydrolase activity"/>
    <property type="evidence" value="ECO:0007669"/>
    <property type="project" value="UniProtKB-KW"/>
</dbReference>
<name>A0A3M8HF45_9BACI</name>
<evidence type="ECO:0000313" key="3">
    <source>
        <dbReference type="Proteomes" id="UP000279909"/>
    </source>
</evidence>
<dbReference type="PRINTS" id="PR00111">
    <property type="entry name" value="ABHYDROLASE"/>
</dbReference>
<proteinExistence type="predicted"/>
<dbReference type="InterPro" id="IPR050471">
    <property type="entry name" value="AB_hydrolase"/>
</dbReference>
<dbReference type="EMBL" id="RHLQ01000004">
    <property type="protein sequence ID" value="RND01007.1"/>
    <property type="molecule type" value="Genomic_DNA"/>
</dbReference>
<keyword evidence="3" id="KW-1185">Reference proteome</keyword>
<comment type="caution">
    <text evidence="2">The sequence shown here is derived from an EMBL/GenBank/DDBJ whole genome shotgun (WGS) entry which is preliminary data.</text>
</comment>
<dbReference type="SUPFAM" id="SSF53474">
    <property type="entry name" value="alpha/beta-Hydrolases"/>
    <property type="match status" value="1"/>
</dbReference>
<gene>
    <name evidence="2" type="ORF">EC501_03435</name>
</gene>
<dbReference type="AlphaFoldDB" id="A0A3M8HF45"/>
<dbReference type="Gene3D" id="3.40.50.1820">
    <property type="entry name" value="alpha/beta hydrolase"/>
    <property type="match status" value="1"/>
</dbReference>
<dbReference type="PANTHER" id="PTHR43433:SF1">
    <property type="entry name" value="BLL5160 PROTEIN"/>
    <property type="match status" value="1"/>
</dbReference>
<keyword evidence="2" id="KW-0378">Hydrolase</keyword>
<dbReference type="Proteomes" id="UP000279909">
    <property type="component" value="Unassembled WGS sequence"/>
</dbReference>
<dbReference type="PANTHER" id="PTHR43433">
    <property type="entry name" value="HYDROLASE, ALPHA/BETA FOLD FAMILY PROTEIN"/>
    <property type="match status" value="1"/>
</dbReference>
<dbReference type="Pfam" id="PF00561">
    <property type="entry name" value="Abhydrolase_1"/>
    <property type="match status" value="1"/>
</dbReference>
<protein>
    <submittedName>
        <fullName evidence="2">Alpha/beta hydrolase</fullName>
    </submittedName>
</protein>
<evidence type="ECO:0000313" key="2">
    <source>
        <dbReference type="EMBL" id="RND01007.1"/>
    </source>
</evidence>
<feature type="domain" description="AB hydrolase-1" evidence="1">
    <location>
        <begin position="25"/>
        <end position="126"/>
    </location>
</feature>
<sequence>MERRIEKLSINNRTIEYSIIGKGEPIFVLHGGHSNCNEEFGYKALIDNGFSIITPSRAGYGDTSKEIGESLSTACEYYLKLLDHLNLKKVHVIAISAGGPSGIYFASKYPERVSTLTLQSAVTKKWLTPKDVEYKAAKILFRPKLEKYTWKLISFMNNLFPQFIFKQMFSSFSNLAYKEATTMLSKEDIEEIRKMNNRQRSELTQKS</sequence>
<dbReference type="InterPro" id="IPR029058">
    <property type="entry name" value="AB_hydrolase_fold"/>
</dbReference>